<feature type="chain" id="PRO_5015523342" evidence="2">
    <location>
        <begin position="20"/>
        <end position="234"/>
    </location>
</feature>
<organism evidence="3 4">
    <name type="scientific">Methylobacter tundripaludum</name>
    <dbReference type="NCBI Taxonomy" id="173365"/>
    <lineage>
        <taxon>Bacteria</taxon>
        <taxon>Pseudomonadati</taxon>
        <taxon>Pseudomonadota</taxon>
        <taxon>Gammaproteobacteria</taxon>
        <taxon>Methylococcales</taxon>
        <taxon>Methylococcaceae</taxon>
        <taxon>Methylobacter</taxon>
    </lineage>
</organism>
<evidence type="ECO:0000256" key="2">
    <source>
        <dbReference type="SAM" id="SignalP"/>
    </source>
</evidence>
<reference evidence="3 4" key="1">
    <citation type="submission" date="2018-02" db="EMBL/GenBank/DDBJ databases">
        <title>Subsurface microbial communities from deep shales in Ohio and West Virginia, USA.</title>
        <authorList>
            <person name="Wrighton K."/>
        </authorList>
    </citation>
    <scope>NUCLEOTIDE SEQUENCE [LARGE SCALE GENOMIC DNA]</scope>
    <source>
        <strain evidence="3 4">OWC-DMM</strain>
    </source>
</reference>
<dbReference type="RefSeq" id="WP_104428644.1">
    <property type="nucleotide sequence ID" value="NZ_PTIZ01000004.1"/>
</dbReference>
<keyword evidence="2" id="KW-0732">Signal</keyword>
<feature type="transmembrane region" description="Helical" evidence="1">
    <location>
        <begin position="35"/>
        <end position="53"/>
    </location>
</feature>
<feature type="transmembrane region" description="Helical" evidence="1">
    <location>
        <begin position="65"/>
        <end position="85"/>
    </location>
</feature>
<evidence type="ECO:0000313" key="3">
    <source>
        <dbReference type="EMBL" id="PPK76144.1"/>
    </source>
</evidence>
<dbReference type="AlphaFoldDB" id="A0A2S6HF85"/>
<sequence length="234" mass="24335">MKKIIVVAALIAFSDAALAHTGLLPTDGFSHGFQHPFLGLDHFLVMLGLGLWASSRSRLLAQQAIGVFLLFMTAGALLGLAEIGFTYVETAILVSLVLVGMALSFGTTSIVPTHQRTLWGINGNSVRNAPALRRDAGASDTAFPRWSVGTINMRKAIILTSIAVFAAMHGLAHGGALPIAASAYAYITGIVSGTAVLHFSGLALGLIARGINAAGLIRIYGTMTGLIGAWLLLA</sequence>
<dbReference type="EMBL" id="PTIZ01000004">
    <property type="protein sequence ID" value="PPK76144.1"/>
    <property type="molecule type" value="Genomic_DNA"/>
</dbReference>
<comment type="caution">
    <text evidence="3">The sequence shown here is derived from an EMBL/GenBank/DDBJ whole genome shotgun (WGS) entry which is preliminary data.</text>
</comment>
<dbReference type="Proteomes" id="UP000240010">
    <property type="component" value="Unassembled WGS sequence"/>
</dbReference>
<evidence type="ECO:0000313" key="4">
    <source>
        <dbReference type="Proteomes" id="UP000240010"/>
    </source>
</evidence>
<evidence type="ECO:0000256" key="1">
    <source>
        <dbReference type="SAM" id="Phobius"/>
    </source>
</evidence>
<feature type="transmembrane region" description="Helical" evidence="1">
    <location>
        <begin position="156"/>
        <end position="177"/>
    </location>
</feature>
<keyword evidence="1" id="KW-1133">Transmembrane helix</keyword>
<feature type="transmembrane region" description="Helical" evidence="1">
    <location>
        <begin position="183"/>
        <end position="208"/>
    </location>
</feature>
<gene>
    <name evidence="3" type="ORF">B0F87_104236</name>
</gene>
<accession>A0A2S6HF85</accession>
<protein>
    <submittedName>
        <fullName evidence="3">Urease accessory protein</fullName>
    </submittedName>
</protein>
<feature type="transmembrane region" description="Helical" evidence="1">
    <location>
        <begin position="91"/>
        <end position="111"/>
    </location>
</feature>
<dbReference type="InterPro" id="IPR007038">
    <property type="entry name" value="HupE_UreJ"/>
</dbReference>
<keyword evidence="1" id="KW-0472">Membrane</keyword>
<feature type="transmembrane region" description="Helical" evidence="1">
    <location>
        <begin position="215"/>
        <end position="233"/>
    </location>
</feature>
<name>A0A2S6HF85_9GAMM</name>
<keyword evidence="1" id="KW-0812">Transmembrane</keyword>
<dbReference type="Pfam" id="PF04955">
    <property type="entry name" value="HupE_UreJ"/>
    <property type="match status" value="2"/>
</dbReference>
<proteinExistence type="predicted"/>
<dbReference type="PIRSF" id="PIRSF016919">
    <property type="entry name" value="HupE_UreJ"/>
    <property type="match status" value="1"/>
</dbReference>
<feature type="signal peptide" evidence="2">
    <location>
        <begin position="1"/>
        <end position="19"/>
    </location>
</feature>